<sequence>MQRLLLSMALLGLGANHLVLAADDAAQCAAAAGTYRSGVIVKGPKFAHGQYRKGVELSHTHLKMKAEQDGQVYDVAIDNVFAQGFNPEQHSIPASLQQIQVNDRVAVCGQLYTHGGTGIHWVHTNCGKRPTPNKPDGWIKLVGADGKAGANIEDNGAYCSLFRN</sequence>
<evidence type="ECO:0000313" key="2">
    <source>
        <dbReference type="EMBL" id="MYM38227.1"/>
    </source>
</evidence>
<evidence type="ECO:0000256" key="1">
    <source>
        <dbReference type="SAM" id="SignalP"/>
    </source>
</evidence>
<evidence type="ECO:0008006" key="4">
    <source>
        <dbReference type="Google" id="ProtNLM"/>
    </source>
</evidence>
<dbReference type="Proteomes" id="UP000478090">
    <property type="component" value="Unassembled WGS sequence"/>
</dbReference>
<organism evidence="2 3">
    <name type="scientific">Duganella qianjiadongensis</name>
    <dbReference type="NCBI Taxonomy" id="2692176"/>
    <lineage>
        <taxon>Bacteria</taxon>
        <taxon>Pseudomonadati</taxon>
        <taxon>Pseudomonadota</taxon>
        <taxon>Betaproteobacteria</taxon>
        <taxon>Burkholderiales</taxon>
        <taxon>Oxalobacteraceae</taxon>
        <taxon>Telluria group</taxon>
        <taxon>Duganella</taxon>
    </lineage>
</organism>
<dbReference type="RefSeq" id="WP_161037607.1">
    <property type="nucleotide sequence ID" value="NZ_WWCM01000001.1"/>
</dbReference>
<comment type="caution">
    <text evidence="2">The sequence shown here is derived from an EMBL/GenBank/DDBJ whole genome shotgun (WGS) entry which is preliminary data.</text>
</comment>
<keyword evidence="3" id="KW-1185">Reference proteome</keyword>
<proteinExistence type="predicted"/>
<reference evidence="2 3" key="1">
    <citation type="submission" date="2019-12" db="EMBL/GenBank/DDBJ databases">
        <title>Novel species isolated from a subtropical stream in China.</title>
        <authorList>
            <person name="Lu H."/>
        </authorList>
    </citation>
    <scope>NUCLEOTIDE SEQUENCE [LARGE SCALE GENOMIC DNA]</scope>
    <source>
        <strain evidence="2 3">CY13W</strain>
    </source>
</reference>
<accession>A0ABW9VHM5</accession>
<protein>
    <recommendedName>
        <fullName evidence="4">DUF3465 domain-containing protein</fullName>
    </recommendedName>
</protein>
<dbReference type="EMBL" id="WWCM01000001">
    <property type="protein sequence ID" value="MYM38227.1"/>
    <property type="molecule type" value="Genomic_DNA"/>
</dbReference>
<feature type="chain" id="PRO_5045342052" description="DUF3465 domain-containing protein" evidence="1">
    <location>
        <begin position="22"/>
        <end position="164"/>
    </location>
</feature>
<keyword evidence="1" id="KW-0732">Signal</keyword>
<gene>
    <name evidence="2" type="ORF">GTP27_02685</name>
</gene>
<feature type="signal peptide" evidence="1">
    <location>
        <begin position="1"/>
        <end position="21"/>
    </location>
</feature>
<evidence type="ECO:0000313" key="3">
    <source>
        <dbReference type="Proteomes" id="UP000478090"/>
    </source>
</evidence>
<name>A0ABW9VHM5_9BURK</name>